<accession>A0ABT9U8P3</accession>
<gene>
    <name evidence="1" type="ORF">J2T15_005084</name>
</gene>
<sequence length="61" mass="7113">HFIALVMKPKLHILAVSLVVQFSKNNHLSFVSAVCLSGDFYNISRLPIFLQVLFFNFRHFF</sequence>
<dbReference type="Proteomes" id="UP001229346">
    <property type="component" value="Unassembled WGS sequence"/>
</dbReference>
<keyword evidence="2" id="KW-1185">Reference proteome</keyword>
<feature type="non-terminal residue" evidence="1">
    <location>
        <position position="1"/>
    </location>
</feature>
<comment type="caution">
    <text evidence="1">The sequence shown here is derived from an EMBL/GenBank/DDBJ whole genome shotgun (WGS) entry which is preliminary data.</text>
</comment>
<organism evidence="1 2">
    <name type="scientific">Paenibacillus harenae</name>
    <dbReference type="NCBI Taxonomy" id="306543"/>
    <lineage>
        <taxon>Bacteria</taxon>
        <taxon>Bacillati</taxon>
        <taxon>Bacillota</taxon>
        <taxon>Bacilli</taxon>
        <taxon>Bacillales</taxon>
        <taxon>Paenibacillaceae</taxon>
        <taxon>Paenibacillus</taxon>
    </lineage>
</organism>
<evidence type="ECO:0000313" key="2">
    <source>
        <dbReference type="Proteomes" id="UP001229346"/>
    </source>
</evidence>
<reference evidence="1 2" key="1">
    <citation type="submission" date="2023-07" db="EMBL/GenBank/DDBJ databases">
        <title>Sorghum-associated microbial communities from plants grown in Nebraska, USA.</title>
        <authorList>
            <person name="Schachtman D."/>
        </authorList>
    </citation>
    <scope>NUCLEOTIDE SEQUENCE [LARGE SCALE GENOMIC DNA]</scope>
    <source>
        <strain evidence="1 2">CC482</strain>
    </source>
</reference>
<protein>
    <submittedName>
        <fullName evidence="1">Uncharacterized protein</fullName>
    </submittedName>
</protein>
<name>A0ABT9U8P3_PAEHA</name>
<evidence type="ECO:0000313" key="1">
    <source>
        <dbReference type="EMBL" id="MDQ0115617.1"/>
    </source>
</evidence>
<dbReference type="EMBL" id="JAUSSU010000012">
    <property type="protein sequence ID" value="MDQ0115617.1"/>
    <property type="molecule type" value="Genomic_DNA"/>
</dbReference>
<proteinExistence type="predicted"/>